<evidence type="ECO:0000313" key="2">
    <source>
        <dbReference type="EMBL" id="RTZ15549.1"/>
    </source>
</evidence>
<feature type="signal peptide" evidence="1">
    <location>
        <begin position="1"/>
        <end position="23"/>
    </location>
</feature>
<organism evidence="2 3">
    <name type="scientific">Vibrio aquaticus</name>
    <dbReference type="NCBI Taxonomy" id="2496559"/>
    <lineage>
        <taxon>Bacteria</taxon>
        <taxon>Pseudomonadati</taxon>
        <taxon>Pseudomonadota</taxon>
        <taxon>Gammaproteobacteria</taxon>
        <taxon>Vibrionales</taxon>
        <taxon>Vibrionaceae</taxon>
        <taxon>Vibrio</taxon>
    </lineage>
</organism>
<protein>
    <recommendedName>
        <fullName evidence="4">Polymer-forming cytoskeletal protein</fullName>
    </recommendedName>
</protein>
<evidence type="ECO:0000256" key="1">
    <source>
        <dbReference type="SAM" id="SignalP"/>
    </source>
</evidence>
<dbReference type="OrthoDB" id="5869220at2"/>
<dbReference type="AlphaFoldDB" id="A0A3S0V2L6"/>
<keyword evidence="1" id="KW-0732">Signal</keyword>
<evidence type="ECO:0000313" key="3">
    <source>
        <dbReference type="Proteomes" id="UP000268973"/>
    </source>
</evidence>
<accession>A0A3S0V2L6</accession>
<proteinExistence type="predicted"/>
<keyword evidence="3" id="KW-1185">Reference proteome</keyword>
<dbReference type="Proteomes" id="UP000268973">
    <property type="component" value="Unassembled WGS sequence"/>
</dbReference>
<name>A0A3S0V2L6_9VIBR</name>
<reference evidence="2 3" key="1">
    <citation type="submission" date="2018-12" db="EMBL/GenBank/DDBJ databases">
        <title>Vibrio sp. isolated from China Sea.</title>
        <authorList>
            <person name="Li Y."/>
        </authorList>
    </citation>
    <scope>NUCLEOTIDE SEQUENCE [LARGE SCALE GENOMIC DNA]</scope>
    <source>
        <strain evidence="2 3">BEI207</strain>
    </source>
</reference>
<dbReference type="EMBL" id="RXZH01000004">
    <property type="protein sequence ID" value="RTZ15549.1"/>
    <property type="molecule type" value="Genomic_DNA"/>
</dbReference>
<comment type="caution">
    <text evidence="2">The sequence shown here is derived from an EMBL/GenBank/DDBJ whole genome shotgun (WGS) entry which is preliminary data.</text>
</comment>
<feature type="chain" id="PRO_5018644954" description="Polymer-forming cytoskeletal protein" evidence="1">
    <location>
        <begin position="24"/>
        <end position="385"/>
    </location>
</feature>
<sequence>MKYTNTTLLATSISLLFSSSALAAVPHTFSSGTPALASEVNANFSDLDTRISDLENSATDAYTTVSVDCDADSTALATALEDSRNTSTRTTYNITGTCDAVEITRNDVRIDGGGTASIAAFNDPDWDGESVFIDGQSNVRLQNLTLEGKVSARNNSNVRFENVALPTGVPDGDEYVINVDIRTSYLRINGGSINNLALRASRNSTVDIKGSVTGNADQVMSDVNSSVVIDNDSVSLGIVEAIGSSFIFANAINASKVVSESGSVVEADAMTVSGNIEAYGNSRLAVWGDATVNGEVLVSKNSSFSVSDGGGLTASTLECQFGSTFDIEGDVDLTGTFDWDNYIALNLHQSCHGQIGGTFNEYFGIDNHSTLIDGNWTTIEPPVVP</sequence>
<evidence type="ECO:0008006" key="4">
    <source>
        <dbReference type="Google" id="ProtNLM"/>
    </source>
</evidence>
<dbReference type="RefSeq" id="WP_126574280.1">
    <property type="nucleotide sequence ID" value="NZ_RXZH01000004.1"/>
</dbReference>
<gene>
    <name evidence="2" type="ORF">EJ063_10720</name>
</gene>